<accession>A0AAD1YM31</accession>
<dbReference type="InterPro" id="IPR058923">
    <property type="entry name" value="RCC1-like_dom"/>
</dbReference>
<reference evidence="10" key="1">
    <citation type="submission" date="2023-05" db="EMBL/GenBank/DDBJ databases">
        <authorList>
            <person name="Huff M."/>
        </authorList>
    </citation>
    <scope>NUCLEOTIDE SEQUENCE</scope>
</reference>
<evidence type="ECO:0000256" key="2">
    <source>
        <dbReference type="ARBA" id="ARBA00022737"/>
    </source>
</evidence>
<keyword evidence="7" id="KW-0175">Coiled coil</keyword>
<dbReference type="PANTHER" id="PTHR22870">
    <property type="entry name" value="REGULATOR OF CHROMOSOME CONDENSATION"/>
    <property type="match status" value="1"/>
</dbReference>
<feature type="domain" description="FYVE-type" evidence="9">
    <location>
        <begin position="651"/>
        <end position="713"/>
    </location>
</feature>
<keyword evidence="4" id="KW-0862">Zinc</keyword>
<evidence type="ECO:0000256" key="8">
    <source>
        <dbReference type="SAM" id="MobiDB-lite"/>
    </source>
</evidence>
<feature type="repeat" description="RCC1" evidence="6">
    <location>
        <begin position="595"/>
        <end position="646"/>
    </location>
</feature>
<keyword evidence="11" id="KW-1185">Reference proteome</keyword>
<evidence type="ECO:0000313" key="11">
    <source>
        <dbReference type="Proteomes" id="UP000834106"/>
    </source>
</evidence>
<feature type="repeat" description="RCC1" evidence="6">
    <location>
        <begin position="543"/>
        <end position="594"/>
    </location>
</feature>
<dbReference type="InterPro" id="IPR000408">
    <property type="entry name" value="Reg_chr_condens"/>
</dbReference>
<dbReference type="GO" id="GO:0008270">
    <property type="term" value="F:zinc ion binding"/>
    <property type="evidence" value="ECO:0007669"/>
    <property type="project" value="UniProtKB-KW"/>
</dbReference>
<evidence type="ECO:0000256" key="7">
    <source>
        <dbReference type="SAM" id="Coils"/>
    </source>
</evidence>
<feature type="region of interest" description="Disordered" evidence="8">
    <location>
        <begin position="759"/>
        <end position="781"/>
    </location>
</feature>
<evidence type="ECO:0000256" key="3">
    <source>
        <dbReference type="ARBA" id="ARBA00022771"/>
    </source>
</evidence>
<name>A0AAD1YM31_9LAMI</name>
<dbReference type="PROSITE" id="PS00626">
    <property type="entry name" value="RCC1_2"/>
    <property type="match status" value="3"/>
</dbReference>
<dbReference type="AlphaFoldDB" id="A0AAD1YM31"/>
<evidence type="ECO:0000259" key="9">
    <source>
        <dbReference type="PROSITE" id="PS50178"/>
    </source>
</evidence>
<feature type="coiled-coil region" evidence="7">
    <location>
        <begin position="863"/>
        <end position="915"/>
    </location>
</feature>
<dbReference type="Proteomes" id="UP000834106">
    <property type="component" value="Chromosome 1"/>
</dbReference>
<dbReference type="PROSITE" id="PS50012">
    <property type="entry name" value="RCC1_3"/>
    <property type="match status" value="7"/>
</dbReference>
<feature type="repeat" description="RCC1" evidence="6">
    <location>
        <begin position="427"/>
        <end position="478"/>
    </location>
</feature>
<dbReference type="PANTHER" id="PTHR22870:SF419">
    <property type="entry name" value="GTPASE BINDING PROTEIN, PUTATIVE-RELATED"/>
    <property type="match status" value="1"/>
</dbReference>
<dbReference type="InterPro" id="IPR009091">
    <property type="entry name" value="RCC1/BLIP-II"/>
</dbReference>
<keyword evidence="1" id="KW-0479">Metal-binding</keyword>
<dbReference type="SMART" id="SM00064">
    <property type="entry name" value="FYVE"/>
    <property type="match status" value="1"/>
</dbReference>
<dbReference type="Gene3D" id="2.130.10.30">
    <property type="entry name" value="Regulator of chromosome condensation 1/beta-lactamase-inhibitor protein II"/>
    <property type="match status" value="2"/>
</dbReference>
<dbReference type="InterPro" id="IPR011993">
    <property type="entry name" value="PH-like_dom_sf"/>
</dbReference>
<dbReference type="InterPro" id="IPR017455">
    <property type="entry name" value="Znf_FYVE-rel"/>
</dbReference>
<feature type="repeat" description="RCC1" evidence="6">
    <location>
        <begin position="491"/>
        <end position="542"/>
    </location>
</feature>
<dbReference type="InterPro" id="IPR051210">
    <property type="entry name" value="Ub_ligase/GEF_domain"/>
</dbReference>
<protein>
    <recommendedName>
        <fullName evidence="9">FYVE-type domain-containing protein</fullName>
    </recommendedName>
</protein>
<dbReference type="PRINTS" id="PR00633">
    <property type="entry name" value="RCCNDNSATION"/>
</dbReference>
<dbReference type="SUPFAM" id="SSF57903">
    <property type="entry name" value="FYVE/PHD zinc finger"/>
    <property type="match status" value="1"/>
</dbReference>
<organism evidence="10 11">
    <name type="scientific">Fraxinus pennsylvanica</name>
    <dbReference type="NCBI Taxonomy" id="56036"/>
    <lineage>
        <taxon>Eukaryota</taxon>
        <taxon>Viridiplantae</taxon>
        <taxon>Streptophyta</taxon>
        <taxon>Embryophyta</taxon>
        <taxon>Tracheophyta</taxon>
        <taxon>Spermatophyta</taxon>
        <taxon>Magnoliopsida</taxon>
        <taxon>eudicotyledons</taxon>
        <taxon>Gunneridae</taxon>
        <taxon>Pentapetalae</taxon>
        <taxon>asterids</taxon>
        <taxon>lamiids</taxon>
        <taxon>Lamiales</taxon>
        <taxon>Oleaceae</taxon>
        <taxon>Oleeae</taxon>
        <taxon>Fraxinus</taxon>
    </lineage>
</organism>
<sequence length="965" mass="105357">MTNLQSSRPGERNAEQAITVLKRGSYLLKYGRRGKPKFCPFQLSKDETAIIWYSGRKEKQLRLSQVSRIIPGQRTATFQRYPQPEKEYQSFSLIYGKGSLDVQICKDKDEAEIWFVALKALTSQGNFQKWRTGIGIDCTSSDNSSTLTERNSESILSSSSCDTKNEDRLHRQIVPIPFERPPQKRLGRVFSDFLLYNEAGQCSTQRELVTSSHSPQPQENVGDLYGKISIDTSRVSFSSAISSSCSVESSLEDNVTSSDIFIWGEGTEDGLLGGGVHRIGESVFPRKDTLLPRVLDSTLVLDAQNIACGDEHAVLITRQGEIFSWGVDSGGRLGHGVEADVSTPKPINTLSGQNIVSIACGEYHTCAVTLSGDLYTWGDGIHNFGLLGHGTEVSHWTPRKVRGQMEGIHVTSISCGPWHSAAIALGGELFTFGDGTFGALGHGDRCSTNVPMEVETLKGLRVINVSCGFWHTAAIIEVPYESSSSNVSSTRKLFTWGNGDEGQLGHGDKLSRLVPCCVSVSTDTNFCQVACGHSITVGLTTRGQIYAMGSADCGKLGSPGSASTLPLRIEGKIKSSFIVEISCGSHHVVALTSKSEVFTWGKGRNGQLGHGDNADRNTPTLVEALKDKLVKRVICGNNFTAAICLHKRMCVADRSICSGCHNPFNFRRKRHNCYNCGLVFCSTCSNKKSFKASLAPNRKKPYRVCEDCFRKLNKGLDLSSRPPKASSGYVCGDLGKIEKKFSKAKPRGLLSRLSSFDSFRRSDSGLSKKNQKLNSSSNHNSHFHSRSFEWNGSYASSPSTFEWNGSLASSPSTSIFDYCEKINASLGSARHSIASSPLSANSSPYHSISLASSFASVPSEEVIDDSNKKNDNLVEEISVLREQVEALNRRSQFLAAELERTSDQLKEATEFVQDEAEKNYAAKEVIKSLVSQLKDMAVRVPQGSSCRATDSFADNMSHVLSTAST</sequence>
<evidence type="ECO:0000256" key="5">
    <source>
        <dbReference type="PROSITE-ProRule" id="PRU00091"/>
    </source>
</evidence>
<gene>
    <name evidence="10" type="ORF">FPE_LOCUS1300</name>
</gene>
<evidence type="ECO:0000256" key="4">
    <source>
        <dbReference type="ARBA" id="ARBA00022833"/>
    </source>
</evidence>
<dbReference type="SUPFAM" id="SSF50729">
    <property type="entry name" value="PH domain-like"/>
    <property type="match status" value="1"/>
</dbReference>
<feature type="repeat" description="RCC1" evidence="6">
    <location>
        <begin position="372"/>
        <end position="426"/>
    </location>
</feature>
<dbReference type="Pfam" id="PF13713">
    <property type="entry name" value="BRX_N"/>
    <property type="match status" value="1"/>
</dbReference>
<dbReference type="SUPFAM" id="SSF50985">
    <property type="entry name" value="RCC1/BLIP-II"/>
    <property type="match status" value="1"/>
</dbReference>
<dbReference type="Gene3D" id="6.10.140.910">
    <property type="match status" value="1"/>
</dbReference>
<dbReference type="InterPro" id="IPR027988">
    <property type="entry name" value="BRX_N"/>
</dbReference>
<feature type="region of interest" description="Disordered" evidence="8">
    <location>
        <begin position="141"/>
        <end position="161"/>
    </location>
</feature>
<dbReference type="FunFam" id="2.130.10.30:FF:000028">
    <property type="entry name" value="PH, RCC1 and FYVE domains-containing protein 1"/>
    <property type="match status" value="1"/>
</dbReference>
<dbReference type="CDD" id="cd00065">
    <property type="entry name" value="FYVE_like_SF"/>
    <property type="match status" value="1"/>
</dbReference>
<keyword evidence="2" id="KW-0677">Repeat</keyword>
<evidence type="ECO:0000256" key="1">
    <source>
        <dbReference type="ARBA" id="ARBA00022723"/>
    </source>
</evidence>
<dbReference type="InterPro" id="IPR011011">
    <property type="entry name" value="Znf_FYVE_PHD"/>
</dbReference>
<feature type="repeat" description="RCC1" evidence="6">
    <location>
        <begin position="258"/>
        <end position="319"/>
    </location>
</feature>
<dbReference type="Pfam" id="PF25390">
    <property type="entry name" value="WD40_RLD"/>
    <property type="match status" value="1"/>
</dbReference>
<dbReference type="Gene3D" id="3.30.40.10">
    <property type="entry name" value="Zinc/RING finger domain, C3HC4 (zinc finger)"/>
    <property type="match status" value="1"/>
</dbReference>
<dbReference type="InterPro" id="IPR000306">
    <property type="entry name" value="Znf_FYVE"/>
</dbReference>
<evidence type="ECO:0000256" key="6">
    <source>
        <dbReference type="PROSITE-ProRule" id="PRU00235"/>
    </source>
</evidence>
<proteinExistence type="predicted"/>
<keyword evidence="3 5" id="KW-0863">Zinc-finger</keyword>
<dbReference type="EMBL" id="OU503036">
    <property type="protein sequence ID" value="CAI9753869.1"/>
    <property type="molecule type" value="Genomic_DNA"/>
</dbReference>
<dbReference type="PROSITE" id="PS50178">
    <property type="entry name" value="ZF_FYVE"/>
    <property type="match status" value="1"/>
</dbReference>
<feature type="compositionally biased region" description="Low complexity" evidence="8">
    <location>
        <begin position="764"/>
        <end position="780"/>
    </location>
</feature>
<dbReference type="Gene3D" id="2.30.29.30">
    <property type="entry name" value="Pleckstrin-homology domain (PH domain)/Phosphotyrosine-binding domain (PTB)"/>
    <property type="match status" value="1"/>
</dbReference>
<evidence type="ECO:0000313" key="10">
    <source>
        <dbReference type="EMBL" id="CAI9753869.1"/>
    </source>
</evidence>
<feature type="repeat" description="RCC1" evidence="6">
    <location>
        <begin position="320"/>
        <end position="371"/>
    </location>
</feature>
<dbReference type="CDD" id="cd13365">
    <property type="entry name" value="PH_PLC_plant-like"/>
    <property type="match status" value="1"/>
</dbReference>
<dbReference type="InterPro" id="IPR013083">
    <property type="entry name" value="Znf_RING/FYVE/PHD"/>
</dbReference>
<dbReference type="Pfam" id="PF01363">
    <property type="entry name" value="FYVE"/>
    <property type="match status" value="1"/>
</dbReference>